<evidence type="ECO:0000256" key="5">
    <source>
        <dbReference type="SAM" id="MobiDB-lite"/>
    </source>
</evidence>
<dbReference type="Pfam" id="PF08281">
    <property type="entry name" value="Sigma70_r4_2"/>
    <property type="match status" value="1"/>
</dbReference>
<gene>
    <name evidence="7" type="ORF">FQ330_12270</name>
</gene>
<dbReference type="InterPro" id="IPR016032">
    <property type="entry name" value="Sig_transdc_resp-reg_C-effctor"/>
</dbReference>
<keyword evidence="4" id="KW-0804">Transcription</keyword>
<feature type="region of interest" description="Disordered" evidence="5">
    <location>
        <begin position="126"/>
        <end position="147"/>
    </location>
</feature>
<evidence type="ECO:0000259" key="6">
    <source>
        <dbReference type="Pfam" id="PF08281"/>
    </source>
</evidence>
<comment type="caution">
    <text evidence="7">The sequence shown here is derived from an EMBL/GenBank/DDBJ whole genome shotgun (WGS) entry which is preliminary data.</text>
</comment>
<dbReference type="EMBL" id="VOIR01000017">
    <property type="protein sequence ID" value="KAA6430935.1"/>
    <property type="molecule type" value="Genomic_DNA"/>
</dbReference>
<evidence type="ECO:0000256" key="2">
    <source>
        <dbReference type="ARBA" id="ARBA00023015"/>
    </source>
</evidence>
<evidence type="ECO:0000256" key="1">
    <source>
        <dbReference type="ARBA" id="ARBA00010641"/>
    </source>
</evidence>
<dbReference type="OrthoDB" id="4928917at2"/>
<dbReference type="Gene3D" id="1.10.10.10">
    <property type="entry name" value="Winged helix-like DNA-binding domain superfamily/Winged helix DNA-binding domain"/>
    <property type="match status" value="1"/>
</dbReference>
<sequence length="209" mass="22373">MSMTESPDAGTLRRVSAVAGSEQRDALRDAIDADEALTLTAISSRFANLVVDPGFPGDVVVLAEEPGRTMLAHARTGVAAGALVVVHADVDTTLRRALEGLGAAIVPLGEPAEAVAEQVAAVRRPTRRRTTSWTDEPAERRPRLSPGERRALTHYVQGLTTVQVAAEMGVGYETAKTFLRRVRAKYAAVDRPAGRRAELINRAEEDGLL</sequence>
<name>A0A5M8Q4Z0_9MICO</name>
<protein>
    <submittedName>
        <fullName evidence="7">Helix-turn-helix transcriptional regulator</fullName>
    </submittedName>
</protein>
<accession>A0A5M8Q4Z0</accession>
<evidence type="ECO:0000256" key="4">
    <source>
        <dbReference type="ARBA" id="ARBA00023163"/>
    </source>
</evidence>
<dbReference type="AlphaFoldDB" id="A0A5M8Q4Z0"/>
<dbReference type="InterPro" id="IPR013249">
    <property type="entry name" value="RNA_pol_sigma70_r4_t2"/>
</dbReference>
<comment type="similarity">
    <text evidence="1">Belongs to the sigma-70 factor family. ECF subfamily.</text>
</comment>
<feature type="domain" description="RNA polymerase sigma factor 70 region 4 type 2" evidence="6">
    <location>
        <begin position="143"/>
        <end position="185"/>
    </location>
</feature>
<evidence type="ECO:0000313" key="7">
    <source>
        <dbReference type="EMBL" id="KAA6430935.1"/>
    </source>
</evidence>
<keyword evidence="2" id="KW-0805">Transcription regulation</keyword>
<evidence type="ECO:0000256" key="3">
    <source>
        <dbReference type="ARBA" id="ARBA00023082"/>
    </source>
</evidence>
<evidence type="ECO:0000313" key="8">
    <source>
        <dbReference type="Proteomes" id="UP000323221"/>
    </source>
</evidence>
<dbReference type="Proteomes" id="UP000323221">
    <property type="component" value="Unassembled WGS sequence"/>
</dbReference>
<organism evidence="7 8">
    <name type="scientific">Agrococcus sediminis</name>
    <dbReference type="NCBI Taxonomy" id="2599924"/>
    <lineage>
        <taxon>Bacteria</taxon>
        <taxon>Bacillati</taxon>
        <taxon>Actinomycetota</taxon>
        <taxon>Actinomycetes</taxon>
        <taxon>Micrococcales</taxon>
        <taxon>Microbacteriaceae</taxon>
        <taxon>Agrococcus</taxon>
    </lineage>
</organism>
<dbReference type="GO" id="GO:0003677">
    <property type="term" value="F:DNA binding"/>
    <property type="evidence" value="ECO:0007669"/>
    <property type="project" value="InterPro"/>
</dbReference>
<proteinExistence type="inferred from homology"/>
<feature type="compositionally biased region" description="Basic and acidic residues" evidence="5">
    <location>
        <begin position="137"/>
        <end position="147"/>
    </location>
</feature>
<reference evidence="7 8" key="1">
    <citation type="submission" date="2019-08" db="EMBL/GenBank/DDBJ databases">
        <title>Agrococcus lahaulensis sp. nov., isolated from a cold desert of the Indian Himalayas.</title>
        <authorList>
            <person name="Qu J.H."/>
        </authorList>
    </citation>
    <scope>NUCLEOTIDE SEQUENCE [LARGE SCALE GENOMIC DNA]</scope>
    <source>
        <strain evidence="7 8">NS18</strain>
    </source>
</reference>
<dbReference type="InterPro" id="IPR036388">
    <property type="entry name" value="WH-like_DNA-bd_sf"/>
</dbReference>
<dbReference type="SUPFAM" id="SSF46894">
    <property type="entry name" value="C-terminal effector domain of the bipartite response regulators"/>
    <property type="match status" value="1"/>
</dbReference>
<dbReference type="GO" id="GO:0006352">
    <property type="term" value="P:DNA-templated transcription initiation"/>
    <property type="evidence" value="ECO:0007669"/>
    <property type="project" value="InterPro"/>
</dbReference>
<keyword evidence="3" id="KW-0731">Sigma factor</keyword>
<dbReference type="GO" id="GO:0016987">
    <property type="term" value="F:sigma factor activity"/>
    <property type="evidence" value="ECO:0007669"/>
    <property type="project" value="UniProtKB-KW"/>
</dbReference>
<keyword evidence="8" id="KW-1185">Reference proteome</keyword>